<feature type="transmembrane region" description="Helical" evidence="10">
    <location>
        <begin position="204"/>
        <end position="224"/>
    </location>
</feature>
<comment type="subcellular location">
    <subcellularLocation>
        <location evidence="1">Cell membrane</location>
        <topology evidence="1">Multi-pass membrane protein</topology>
    </subcellularLocation>
</comment>
<dbReference type="PROSITE" id="PS50990">
    <property type="entry name" value="PEPTIDASE_C39"/>
    <property type="match status" value="1"/>
</dbReference>
<dbReference type="InterPro" id="IPR003439">
    <property type="entry name" value="ABC_transporter-like_ATP-bd"/>
</dbReference>
<organism evidence="14 15">
    <name type="scientific">Thomasclavelia spiroformis</name>
    <dbReference type="NCBI Taxonomy" id="29348"/>
    <lineage>
        <taxon>Bacteria</taxon>
        <taxon>Bacillati</taxon>
        <taxon>Bacillota</taxon>
        <taxon>Erysipelotrichia</taxon>
        <taxon>Erysipelotrichales</taxon>
        <taxon>Coprobacillaceae</taxon>
        <taxon>Thomasclavelia</taxon>
    </lineage>
</organism>
<keyword evidence="6" id="KW-0813">Transport</keyword>
<feature type="transmembrane region" description="Helical" evidence="10">
    <location>
        <begin position="395"/>
        <end position="416"/>
    </location>
</feature>
<evidence type="ECO:0000256" key="7">
    <source>
        <dbReference type="ARBA" id="ARBA00022989"/>
    </source>
</evidence>
<proteinExistence type="predicted"/>
<dbReference type="PROSITE" id="PS00211">
    <property type="entry name" value="ABC_TRANSPORTER_1"/>
    <property type="match status" value="1"/>
</dbReference>
<dbReference type="GO" id="GO:0034040">
    <property type="term" value="F:ATPase-coupled lipid transmembrane transporter activity"/>
    <property type="evidence" value="ECO:0007669"/>
    <property type="project" value="TreeGrafter"/>
</dbReference>
<evidence type="ECO:0000256" key="9">
    <source>
        <dbReference type="ARBA" id="ARBA00043264"/>
    </source>
</evidence>
<evidence type="ECO:0000256" key="10">
    <source>
        <dbReference type="SAM" id="Phobius"/>
    </source>
</evidence>
<feature type="domain" description="ABC transmembrane type-1" evidence="12">
    <location>
        <begin position="178"/>
        <end position="447"/>
    </location>
</feature>
<dbReference type="InterPro" id="IPR003593">
    <property type="entry name" value="AAA+_ATPase"/>
</dbReference>
<reference evidence="14" key="1">
    <citation type="submission" date="2021-02" db="EMBL/GenBank/DDBJ databases">
        <title>Infant gut strain persistence is associated with maternal origin, phylogeny, and functional potential including surface adhesion and iron acquisition.</title>
        <authorList>
            <person name="Lou Y.C."/>
        </authorList>
    </citation>
    <scope>NUCLEOTIDE SEQUENCE</scope>
    <source>
        <strain evidence="14">L3_108_000G1_dasL3_108_000G1_metabat.metabat.11</strain>
    </source>
</reference>
<dbReference type="Gene3D" id="3.90.70.10">
    <property type="entry name" value="Cysteine proteinases"/>
    <property type="match status" value="1"/>
</dbReference>
<keyword evidence="8 10" id="KW-0472">Membrane</keyword>
<dbReference type="GO" id="GO:0005886">
    <property type="term" value="C:plasma membrane"/>
    <property type="evidence" value="ECO:0007669"/>
    <property type="project" value="UniProtKB-SubCell"/>
</dbReference>
<accession>A0A943EFJ5</accession>
<evidence type="ECO:0000256" key="8">
    <source>
        <dbReference type="ARBA" id="ARBA00023136"/>
    </source>
</evidence>
<feature type="transmembrane region" description="Helical" evidence="10">
    <location>
        <begin position="428"/>
        <end position="448"/>
    </location>
</feature>
<dbReference type="InterPro" id="IPR005074">
    <property type="entry name" value="Peptidase_C39"/>
</dbReference>
<dbReference type="InterPro" id="IPR036640">
    <property type="entry name" value="ABC1_TM_sf"/>
</dbReference>
<keyword evidence="4" id="KW-0645">Protease</keyword>
<keyword evidence="2 10" id="KW-0812">Transmembrane</keyword>
<dbReference type="Pfam" id="PF00664">
    <property type="entry name" value="ABC_membrane"/>
    <property type="match status" value="1"/>
</dbReference>
<protein>
    <submittedName>
        <fullName evidence="14">ATP-binding cassette domain-containing protein</fullName>
    </submittedName>
</protein>
<keyword evidence="6" id="KW-0653">Protein transport</keyword>
<dbReference type="Gene3D" id="3.40.50.300">
    <property type="entry name" value="P-loop containing nucleotide triphosphate hydrolases"/>
    <property type="match status" value="1"/>
</dbReference>
<evidence type="ECO:0000313" key="14">
    <source>
        <dbReference type="EMBL" id="MBS5587910.1"/>
    </source>
</evidence>
<name>A0A943EFJ5_9FIRM</name>
<dbReference type="PANTHER" id="PTHR24221:SF654">
    <property type="entry name" value="ATP-BINDING CASSETTE SUB-FAMILY B MEMBER 6"/>
    <property type="match status" value="1"/>
</dbReference>
<dbReference type="InterPro" id="IPR039421">
    <property type="entry name" value="Type_1_exporter"/>
</dbReference>
<dbReference type="InterPro" id="IPR011527">
    <property type="entry name" value="ABC1_TM_dom"/>
</dbReference>
<evidence type="ECO:0000256" key="4">
    <source>
        <dbReference type="ARBA" id="ARBA00022807"/>
    </source>
</evidence>
<evidence type="ECO:0000259" key="11">
    <source>
        <dbReference type="PROSITE" id="PS50893"/>
    </source>
</evidence>
<dbReference type="GO" id="GO:0015031">
    <property type="term" value="P:protein transport"/>
    <property type="evidence" value="ECO:0007669"/>
    <property type="project" value="UniProtKB-KW"/>
</dbReference>
<dbReference type="EMBL" id="JAGZCC010000014">
    <property type="protein sequence ID" value="MBS5587910.1"/>
    <property type="molecule type" value="Genomic_DNA"/>
</dbReference>
<evidence type="ECO:0000313" key="15">
    <source>
        <dbReference type="Proteomes" id="UP000751224"/>
    </source>
</evidence>
<evidence type="ECO:0000256" key="3">
    <source>
        <dbReference type="ARBA" id="ARBA00022741"/>
    </source>
</evidence>
<keyword evidence="5 14" id="KW-0067">ATP-binding</keyword>
<dbReference type="PANTHER" id="PTHR24221">
    <property type="entry name" value="ATP-BINDING CASSETTE SUB-FAMILY B"/>
    <property type="match status" value="1"/>
</dbReference>
<keyword evidence="9" id="KW-0080">Bacteriocin transport</keyword>
<dbReference type="GO" id="GO:0008234">
    <property type="term" value="F:cysteine-type peptidase activity"/>
    <property type="evidence" value="ECO:0007669"/>
    <property type="project" value="UniProtKB-KW"/>
</dbReference>
<keyword evidence="3" id="KW-0547">Nucleotide-binding</keyword>
<dbReference type="GO" id="GO:0140359">
    <property type="term" value="F:ABC-type transporter activity"/>
    <property type="evidence" value="ECO:0007669"/>
    <property type="project" value="InterPro"/>
</dbReference>
<evidence type="ECO:0000256" key="1">
    <source>
        <dbReference type="ARBA" id="ARBA00004651"/>
    </source>
</evidence>
<sequence length="688" mass="80784">MIIGGFIMKKYPIYKQDDEYSCGAYCIKMILKYYHHDILIKEIKDRCRLTTAGISVYGMIKCLQSFNFDAKAYQCDFETLLKEAKLPCIIHVINDNLTHFMVLYKITKRYLLVGDPAKGLIRLKYAELEKIFSGVCICNEHVGRYVIKQEEKDCSFKEFLIKHLQNNYRDVIVLLIKAIIISVCSILGSFYFQGLINSIEEIDFYVVVIFSGIFIFIAVVRIVIDYQRKNLEVEIQKKLNYEYVNKTVIQMMYLPFRYLSYNRQGAMLTRVQNLFSLSNFFIHFYTVVFMDLVLMIGIIVALFVFSVEIGIVVLAVLLIIGVVLIRGMKQINKLNKMIITSQEKMNSGYLEYLKNFYNSHQFFLKQFAREKINYLFDKYNYNVFLRGKRFNDLNVVSEFLVQGLAFLVVLIASYYYKKGYISIGDIVLFYMLTSYLFEPLFNLISFIIEKDEIMIIYEQYKEIKLEKKEKKIKLKGSIKEIKFDHITYSYGYNKPIIDHLDLVINGSLWLKGDTGAGKSTLLKLLMKHDDLIKGNILINNIDINKIELTSLYQKIIYLDKEPIFYQESLRFNLLLKNKNEQLMYTLLKEFELDELMDRLEMIMEVDGKPLSSGQRQVIMLIRALLLKPEVLILDEALSNVDDNKMSKILNYLYDKRKEIMVIIVAHQTKIVNQFYDCVIIKSGKIENR</sequence>
<dbReference type="SMART" id="SM00382">
    <property type="entry name" value="AAA"/>
    <property type="match status" value="1"/>
</dbReference>
<evidence type="ECO:0000259" key="13">
    <source>
        <dbReference type="PROSITE" id="PS50990"/>
    </source>
</evidence>
<evidence type="ECO:0000256" key="2">
    <source>
        <dbReference type="ARBA" id="ARBA00022692"/>
    </source>
</evidence>
<feature type="domain" description="Peptidase C39" evidence="13">
    <location>
        <begin position="16"/>
        <end position="139"/>
    </location>
</feature>
<dbReference type="InterPro" id="IPR017871">
    <property type="entry name" value="ABC_transporter-like_CS"/>
</dbReference>
<keyword evidence="7 10" id="KW-1133">Transmembrane helix</keyword>
<feature type="domain" description="ABC transporter" evidence="11">
    <location>
        <begin position="481"/>
        <end position="688"/>
    </location>
</feature>
<dbReference type="Proteomes" id="UP000751224">
    <property type="component" value="Unassembled WGS sequence"/>
</dbReference>
<dbReference type="GO" id="GO:0005524">
    <property type="term" value="F:ATP binding"/>
    <property type="evidence" value="ECO:0007669"/>
    <property type="project" value="UniProtKB-KW"/>
</dbReference>
<keyword evidence="4" id="KW-0378">Hydrolase</keyword>
<feature type="transmembrane region" description="Helical" evidence="10">
    <location>
        <begin position="171"/>
        <end position="192"/>
    </location>
</feature>
<comment type="caution">
    <text evidence="14">The sequence shown here is derived from an EMBL/GenBank/DDBJ whole genome shotgun (WGS) entry which is preliminary data.</text>
</comment>
<dbReference type="AlphaFoldDB" id="A0A943EFJ5"/>
<feature type="transmembrane region" description="Helical" evidence="10">
    <location>
        <begin position="280"/>
        <end position="303"/>
    </location>
</feature>
<evidence type="ECO:0000256" key="6">
    <source>
        <dbReference type="ARBA" id="ARBA00022927"/>
    </source>
</evidence>
<evidence type="ECO:0000259" key="12">
    <source>
        <dbReference type="PROSITE" id="PS50929"/>
    </source>
</evidence>
<dbReference type="Pfam" id="PF03412">
    <property type="entry name" value="Peptidase_C39"/>
    <property type="match status" value="1"/>
</dbReference>
<dbReference type="GO" id="GO:0043213">
    <property type="term" value="P:bacteriocin transport"/>
    <property type="evidence" value="ECO:0007669"/>
    <property type="project" value="UniProtKB-KW"/>
</dbReference>
<dbReference type="PROSITE" id="PS50929">
    <property type="entry name" value="ABC_TM1F"/>
    <property type="match status" value="1"/>
</dbReference>
<dbReference type="PROSITE" id="PS50893">
    <property type="entry name" value="ABC_TRANSPORTER_2"/>
    <property type="match status" value="1"/>
</dbReference>
<dbReference type="InterPro" id="IPR027417">
    <property type="entry name" value="P-loop_NTPase"/>
</dbReference>
<dbReference type="GO" id="GO:0006508">
    <property type="term" value="P:proteolysis"/>
    <property type="evidence" value="ECO:0007669"/>
    <property type="project" value="InterPro"/>
</dbReference>
<dbReference type="SUPFAM" id="SSF52540">
    <property type="entry name" value="P-loop containing nucleoside triphosphate hydrolases"/>
    <property type="match status" value="1"/>
</dbReference>
<dbReference type="GO" id="GO:0016887">
    <property type="term" value="F:ATP hydrolysis activity"/>
    <property type="evidence" value="ECO:0007669"/>
    <property type="project" value="InterPro"/>
</dbReference>
<evidence type="ECO:0000256" key="5">
    <source>
        <dbReference type="ARBA" id="ARBA00022840"/>
    </source>
</evidence>
<gene>
    <name evidence="14" type="ORF">KHX14_03710</name>
</gene>
<feature type="transmembrane region" description="Helical" evidence="10">
    <location>
        <begin position="309"/>
        <end position="328"/>
    </location>
</feature>
<dbReference type="SUPFAM" id="SSF90123">
    <property type="entry name" value="ABC transporter transmembrane region"/>
    <property type="match status" value="1"/>
</dbReference>
<keyword evidence="4" id="KW-0788">Thiol protease</keyword>
<dbReference type="Gene3D" id="1.20.1560.10">
    <property type="entry name" value="ABC transporter type 1, transmembrane domain"/>
    <property type="match status" value="1"/>
</dbReference>
<dbReference type="Pfam" id="PF00005">
    <property type="entry name" value="ABC_tran"/>
    <property type="match status" value="1"/>
</dbReference>